<proteinExistence type="predicted"/>
<name>A0A8H7CPM5_9AGAR</name>
<evidence type="ECO:0000313" key="3">
    <source>
        <dbReference type="Proteomes" id="UP000620124"/>
    </source>
</evidence>
<dbReference type="Proteomes" id="UP000620124">
    <property type="component" value="Unassembled WGS sequence"/>
</dbReference>
<comment type="caution">
    <text evidence="2">The sequence shown here is derived from an EMBL/GenBank/DDBJ whole genome shotgun (WGS) entry which is preliminary data.</text>
</comment>
<sequence>MALCFVSDSDGSQSQGAQFIDCRKAISSLSDFNLTRYQLELSGLFRRRSKISVIASYGIAYNSAVLIKYKISSLSAHTHGSSLMDDPGTNLIPREESRSILIDN</sequence>
<dbReference type="EMBL" id="JACAZI010000013">
    <property type="protein sequence ID" value="KAF7345490.1"/>
    <property type="molecule type" value="Genomic_DNA"/>
</dbReference>
<gene>
    <name evidence="2" type="ORF">MVEN_01567500</name>
</gene>
<evidence type="ECO:0000256" key="1">
    <source>
        <dbReference type="SAM" id="MobiDB-lite"/>
    </source>
</evidence>
<accession>A0A8H7CPM5</accession>
<keyword evidence="3" id="KW-1185">Reference proteome</keyword>
<feature type="region of interest" description="Disordered" evidence="1">
    <location>
        <begin position="80"/>
        <end position="104"/>
    </location>
</feature>
<evidence type="ECO:0000313" key="2">
    <source>
        <dbReference type="EMBL" id="KAF7345490.1"/>
    </source>
</evidence>
<organism evidence="2 3">
    <name type="scientific">Mycena venus</name>
    <dbReference type="NCBI Taxonomy" id="2733690"/>
    <lineage>
        <taxon>Eukaryota</taxon>
        <taxon>Fungi</taxon>
        <taxon>Dikarya</taxon>
        <taxon>Basidiomycota</taxon>
        <taxon>Agaricomycotina</taxon>
        <taxon>Agaricomycetes</taxon>
        <taxon>Agaricomycetidae</taxon>
        <taxon>Agaricales</taxon>
        <taxon>Marasmiineae</taxon>
        <taxon>Mycenaceae</taxon>
        <taxon>Mycena</taxon>
    </lineage>
</organism>
<protein>
    <submittedName>
        <fullName evidence="2">Uncharacterized protein</fullName>
    </submittedName>
</protein>
<reference evidence="2" key="1">
    <citation type="submission" date="2020-05" db="EMBL/GenBank/DDBJ databases">
        <title>Mycena genomes resolve the evolution of fungal bioluminescence.</title>
        <authorList>
            <person name="Tsai I.J."/>
        </authorList>
    </citation>
    <scope>NUCLEOTIDE SEQUENCE</scope>
    <source>
        <strain evidence="2">CCC161011</strain>
    </source>
</reference>
<dbReference type="AlphaFoldDB" id="A0A8H7CPM5"/>